<evidence type="ECO:0000313" key="1">
    <source>
        <dbReference type="EMBL" id="RAQ21980.1"/>
    </source>
</evidence>
<organism evidence="1 2">
    <name type="scientific">Hydrogeniiclostridium mannosilyticum</name>
    <dbReference type="NCBI Taxonomy" id="2764322"/>
    <lineage>
        <taxon>Bacteria</taxon>
        <taxon>Bacillati</taxon>
        <taxon>Bacillota</taxon>
        <taxon>Clostridia</taxon>
        <taxon>Eubacteriales</taxon>
        <taxon>Acutalibacteraceae</taxon>
        <taxon>Hydrogeniiclostridium</taxon>
    </lineage>
</organism>
<protein>
    <submittedName>
        <fullName evidence="1">Uncharacterized protein</fullName>
    </submittedName>
</protein>
<reference evidence="1 2" key="1">
    <citation type="submission" date="2018-06" db="EMBL/GenBank/DDBJ databases">
        <title>Noncontiguous genome sequence of Ruminococcaceae bacterium ASD2818.</title>
        <authorList>
            <person name="Chaplin A.V."/>
            <person name="Sokolova S.R."/>
            <person name="Kochetkova T.O."/>
            <person name="Goltsov A.Y."/>
            <person name="Trofimov D.Y."/>
            <person name="Efimov B.A."/>
        </authorList>
    </citation>
    <scope>NUCLEOTIDE SEQUENCE [LARGE SCALE GENOMIC DNA]</scope>
    <source>
        <strain evidence="1 2">ASD2818</strain>
    </source>
</reference>
<proteinExistence type="predicted"/>
<accession>A0A328U8M7</accession>
<keyword evidence="2" id="KW-1185">Reference proteome</keyword>
<gene>
    <name evidence="1" type="ORF">DPQ25_13840</name>
</gene>
<name>A0A328U8M7_9FIRM</name>
<evidence type="ECO:0000313" key="2">
    <source>
        <dbReference type="Proteomes" id="UP000249377"/>
    </source>
</evidence>
<dbReference type="AlphaFoldDB" id="A0A328U8M7"/>
<sequence length="145" mass="17083">MTNKELSQLYYLNKEIKQLESKLMELETTAYKATPNLTGMPGSGKCSDKVGRYAAEIADLKALINLNIEKCWHEKRRLERYIQSIDDSLIRQIFQLRYIEGKKWEEVADKIKGVTADSIKKQCYRYIRHSQKNVPYVPREYDKMV</sequence>
<dbReference type="Proteomes" id="UP000249377">
    <property type="component" value="Unassembled WGS sequence"/>
</dbReference>
<comment type="caution">
    <text evidence="1">The sequence shown here is derived from an EMBL/GenBank/DDBJ whole genome shotgun (WGS) entry which is preliminary data.</text>
</comment>
<dbReference type="EMBL" id="QLYR01000018">
    <property type="protein sequence ID" value="RAQ21980.1"/>
    <property type="molecule type" value="Genomic_DNA"/>
</dbReference>
<dbReference type="RefSeq" id="WP_112333769.1">
    <property type="nucleotide sequence ID" value="NZ_QLYR01000018.1"/>
</dbReference>